<protein>
    <submittedName>
        <fullName evidence="2">Uncharacterized protein</fullName>
    </submittedName>
</protein>
<dbReference type="Proteomes" id="UP000053958">
    <property type="component" value="Unassembled WGS sequence"/>
</dbReference>
<proteinExistence type="predicted"/>
<evidence type="ECO:0000313" key="2">
    <source>
        <dbReference type="EMBL" id="KKA21575.1"/>
    </source>
</evidence>
<name>A0A0F4YTX8_RASE3</name>
<dbReference type="AlphaFoldDB" id="A0A0F4YTX8"/>
<dbReference type="RefSeq" id="XP_013328187.1">
    <property type="nucleotide sequence ID" value="XM_013472733.1"/>
</dbReference>
<keyword evidence="3" id="KW-1185">Reference proteome</keyword>
<comment type="caution">
    <text evidence="2">The sequence shown here is derived from an EMBL/GenBank/DDBJ whole genome shotgun (WGS) entry which is preliminary data.</text>
</comment>
<dbReference type="GeneID" id="25316710"/>
<organism evidence="2 3">
    <name type="scientific">Rasamsonia emersonii (strain ATCC 16479 / CBS 393.64 / IMI 116815)</name>
    <dbReference type="NCBI Taxonomy" id="1408163"/>
    <lineage>
        <taxon>Eukaryota</taxon>
        <taxon>Fungi</taxon>
        <taxon>Dikarya</taxon>
        <taxon>Ascomycota</taxon>
        <taxon>Pezizomycotina</taxon>
        <taxon>Eurotiomycetes</taxon>
        <taxon>Eurotiomycetidae</taxon>
        <taxon>Eurotiales</taxon>
        <taxon>Trichocomaceae</taxon>
        <taxon>Rasamsonia</taxon>
    </lineage>
</organism>
<feature type="region of interest" description="Disordered" evidence="1">
    <location>
        <begin position="99"/>
        <end position="127"/>
    </location>
</feature>
<sequence>MPSIWNGIALWQSGCGFMWWPLYANLPEKKFHHLVLVNPIHLYEAKVWHGSPIAAIRRAFTALGMPRVDQIPETVHYNVSELQRLYARPPPQLSIINESKEKPAEVPTIDNSPTHVSTERLGESAERPKKLLRADRALDVYLN</sequence>
<evidence type="ECO:0000256" key="1">
    <source>
        <dbReference type="SAM" id="MobiDB-lite"/>
    </source>
</evidence>
<dbReference type="OrthoDB" id="3800761at2759"/>
<reference evidence="2 3" key="1">
    <citation type="submission" date="2015-04" db="EMBL/GenBank/DDBJ databases">
        <authorList>
            <person name="Heijne W.H."/>
            <person name="Fedorova N.D."/>
            <person name="Nierman W.C."/>
            <person name="Vollebregt A.W."/>
            <person name="Zhao Z."/>
            <person name="Wu L."/>
            <person name="Kumar M."/>
            <person name="Stam H."/>
            <person name="van den Berg M.A."/>
            <person name="Pel H.J."/>
        </authorList>
    </citation>
    <scope>NUCLEOTIDE SEQUENCE [LARGE SCALE GENOMIC DNA]</scope>
    <source>
        <strain evidence="2 3">CBS 393.64</strain>
    </source>
</reference>
<gene>
    <name evidence="2" type="ORF">T310_4362</name>
</gene>
<dbReference type="EMBL" id="LASV01000179">
    <property type="protein sequence ID" value="KKA21575.1"/>
    <property type="molecule type" value="Genomic_DNA"/>
</dbReference>
<accession>A0A0F4YTX8</accession>
<feature type="compositionally biased region" description="Basic and acidic residues" evidence="1">
    <location>
        <begin position="117"/>
        <end position="127"/>
    </location>
</feature>
<evidence type="ECO:0000313" key="3">
    <source>
        <dbReference type="Proteomes" id="UP000053958"/>
    </source>
</evidence>